<dbReference type="Pfam" id="PF08239">
    <property type="entry name" value="SH3_3"/>
    <property type="match status" value="1"/>
</dbReference>
<dbReference type="PROSITE" id="PS51781">
    <property type="entry name" value="SH3B"/>
    <property type="match status" value="1"/>
</dbReference>
<feature type="chain" id="PRO_5002733746" description="SH3b domain-containing protein" evidence="1">
    <location>
        <begin position="22"/>
        <end position="226"/>
    </location>
</feature>
<accession>A9D5A4</accession>
<dbReference type="STRING" id="411684.HPDFL43_06440"/>
<evidence type="ECO:0000313" key="3">
    <source>
        <dbReference type="EMBL" id="EDQ34071.2"/>
    </source>
</evidence>
<gene>
    <name evidence="3" type="ORF">HPDFL43_06440</name>
</gene>
<evidence type="ECO:0000256" key="1">
    <source>
        <dbReference type="SAM" id="SignalP"/>
    </source>
</evidence>
<dbReference type="Gene3D" id="2.30.30.40">
    <property type="entry name" value="SH3 Domains"/>
    <property type="match status" value="1"/>
</dbReference>
<dbReference type="AlphaFoldDB" id="A9D5A4"/>
<keyword evidence="4" id="KW-1185">Reference proteome</keyword>
<name>A9D5A4_HOEPD</name>
<dbReference type="RefSeq" id="WP_040449163.1">
    <property type="nucleotide sequence ID" value="NZ_CM002917.1"/>
</dbReference>
<keyword evidence="1" id="KW-0732">Signal</keyword>
<reference evidence="3 4" key="1">
    <citation type="submission" date="2007-10" db="EMBL/GenBank/DDBJ databases">
        <authorList>
            <person name="Wagner-Dobler I."/>
            <person name="Ferriera S."/>
            <person name="Johnson J."/>
            <person name="Kravitz S."/>
            <person name="Beeson K."/>
            <person name="Sutton G."/>
            <person name="Rogers Y.-H."/>
            <person name="Friedman R."/>
            <person name="Frazier M."/>
            <person name="Venter J.C."/>
        </authorList>
    </citation>
    <scope>NUCLEOTIDE SEQUENCE [LARGE SCALE GENOMIC DNA]</scope>
    <source>
        <strain evidence="3 4">DFL-43</strain>
    </source>
</reference>
<sequence length="226" mass="24067">MLKRLFVFLALAMVWATTASASTVAVSTANVNLRAGPATSYPVVTVVPQGARIVTHGCVADYRWCDVAFGIYRGWVSASYIQVIYKGGPVVLSSAVAPAVGVTVVTYGRVYWDTYYVAQPWYRSWTTYYRPYAPVAAPRVTSHSRSATCVDGNCTGTRQATGIYGGSTSQTRNCAGGECSATRQTVGPYGNSASRVRSCSAGDRSCNMTRTGPRGGTATGTRSFSR</sequence>
<dbReference type="HOGENOM" id="CLU_1179082_0_0_5"/>
<reference evidence="3 4" key="2">
    <citation type="submission" date="2012-06" db="EMBL/GenBank/DDBJ databases">
        <authorList>
            <person name="Fiebig A."/>
        </authorList>
    </citation>
    <scope>NUCLEOTIDE SEQUENCE [LARGE SCALE GENOMIC DNA]</scope>
    <source>
        <strain evidence="3 4">DFL-43</strain>
    </source>
</reference>
<feature type="domain" description="SH3b" evidence="2">
    <location>
        <begin position="21"/>
        <end position="85"/>
    </location>
</feature>
<dbReference type="EMBL" id="ABIA03000002">
    <property type="protein sequence ID" value="EDQ34071.2"/>
    <property type="molecule type" value="Genomic_DNA"/>
</dbReference>
<dbReference type="InterPro" id="IPR003646">
    <property type="entry name" value="SH3-like_bac-type"/>
</dbReference>
<evidence type="ECO:0000259" key="2">
    <source>
        <dbReference type="PROSITE" id="PS51781"/>
    </source>
</evidence>
<dbReference type="eggNOG" id="COG4991">
    <property type="taxonomic scope" value="Bacteria"/>
</dbReference>
<dbReference type="OrthoDB" id="8074373at2"/>
<protein>
    <recommendedName>
        <fullName evidence="2">SH3b domain-containing protein</fullName>
    </recommendedName>
</protein>
<organism evidence="3 4">
    <name type="scientific">Hoeflea phototrophica (strain DSM 17068 / NCIMB 14078 / DFL-43)</name>
    <dbReference type="NCBI Taxonomy" id="411684"/>
    <lineage>
        <taxon>Bacteria</taxon>
        <taxon>Pseudomonadati</taxon>
        <taxon>Pseudomonadota</taxon>
        <taxon>Alphaproteobacteria</taxon>
        <taxon>Hyphomicrobiales</taxon>
        <taxon>Rhizobiaceae</taxon>
        <taxon>Hoeflea</taxon>
    </lineage>
</organism>
<proteinExistence type="predicted"/>
<evidence type="ECO:0000313" key="4">
    <source>
        <dbReference type="Proteomes" id="UP000004291"/>
    </source>
</evidence>
<comment type="caution">
    <text evidence="3">The sequence shown here is derived from an EMBL/GenBank/DDBJ whole genome shotgun (WGS) entry which is preliminary data.</text>
</comment>
<dbReference type="Proteomes" id="UP000004291">
    <property type="component" value="Chromosome"/>
</dbReference>
<feature type="signal peptide" evidence="1">
    <location>
        <begin position="1"/>
        <end position="21"/>
    </location>
</feature>